<dbReference type="InterPro" id="IPR003441">
    <property type="entry name" value="NAC-dom"/>
</dbReference>
<dbReference type="GO" id="GO:0003677">
    <property type="term" value="F:DNA binding"/>
    <property type="evidence" value="ECO:0007669"/>
    <property type="project" value="InterPro"/>
</dbReference>
<keyword evidence="3" id="KW-1185">Reference proteome</keyword>
<dbReference type="PROSITE" id="PS51005">
    <property type="entry name" value="NAC"/>
    <property type="match status" value="1"/>
</dbReference>
<proteinExistence type="predicted"/>
<evidence type="ECO:0000313" key="3">
    <source>
        <dbReference type="Proteomes" id="UP000811609"/>
    </source>
</evidence>
<comment type="caution">
    <text evidence="2">The sequence shown here is derived from an EMBL/GenBank/DDBJ whole genome shotgun (WGS) entry which is preliminary data.</text>
</comment>
<feature type="domain" description="NAC" evidence="1">
    <location>
        <begin position="1"/>
        <end position="125"/>
    </location>
</feature>
<evidence type="ECO:0000313" key="2">
    <source>
        <dbReference type="EMBL" id="KAG6660721.1"/>
    </source>
</evidence>
<dbReference type="GO" id="GO:0006355">
    <property type="term" value="P:regulation of DNA-templated transcription"/>
    <property type="evidence" value="ECO:0007669"/>
    <property type="project" value="InterPro"/>
</dbReference>
<reference evidence="2" key="1">
    <citation type="submission" date="2020-12" db="EMBL/GenBank/DDBJ databases">
        <title>WGS assembly of Carya illinoinensis cv. Pawnee.</title>
        <authorList>
            <person name="Platts A."/>
            <person name="Shu S."/>
            <person name="Wright S."/>
            <person name="Barry K."/>
            <person name="Edger P."/>
            <person name="Pires J.C."/>
            <person name="Schmutz J."/>
        </authorList>
    </citation>
    <scope>NUCLEOTIDE SEQUENCE</scope>
    <source>
        <tissue evidence="2">Leaf</tissue>
    </source>
</reference>
<sequence length="125" mass="14555">MFYLKWKIMGKGFCFEAIAEVDIYKFAPWDLPDRPSSRSCDLKWYFFCPVEKNKYSNGAIMNCATEVGYWKIIGKDRPVHHNEELVGLIKTSIFHSGKAPQGEQTNWVMQHACALYDFPEGWPRP</sequence>
<evidence type="ECO:0000259" key="1">
    <source>
        <dbReference type="PROSITE" id="PS51005"/>
    </source>
</evidence>
<dbReference type="Proteomes" id="UP000811609">
    <property type="component" value="Chromosome 3"/>
</dbReference>
<name>A0A8T1R3N0_CARIL</name>
<dbReference type="PANTHER" id="PTHR31744">
    <property type="entry name" value="PROTEIN CUP-SHAPED COTYLEDON 2-RELATED"/>
    <property type="match status" value="1"/>
</dbReference>
<dbReference type="Pfam" id="PF02365">
    <property type="entry name" value="NAM"/>
    <property type="match status" value="1"/>
</dbReference>
<protein>
    <recommendedName>
        <fullName evidence="1">NAC domain-containing protein</fullName>
    </recommendedName>
</protein>
<dbReference type="PANTHER" id="PTHR31744:SF210">
    <property type="entry name" value="NAC DOMAIN-CONTAINING PROTEIN 86-LIKE"/>
    <property type="match status" value="1"/>
</dbReference>
<dbReference type="AlphaFoldDB" id="A0A8T1R3N0"/>
<accession>A0A8T1R3N0</accession>
<dbReference type="EMBL" id="CM031811">
    <property type="protein sequence ID" value="KAG6660721.1"/>
    <property type="molecule type" value="Genomic_DNA"/>
</dbReference>
<organism evidence="2 3">
    <name type="scientific">Carya illinoinensis</name>
    <name type="common">Pecan</name>
    <dbReference type="NCBI Taxonomy" id="32201"/>
    <lineage>
        <taxon>Eukaryota</taxon>
        <taxon>Viridiplantae</taxon>
        <taxon>Streptophyta</taxon>
        <taxon>Embryophyta</taxon>
        <taxon>Tracheophyta</taxon>
        <taxon>Spermatophyta</taxon>
        <taxon>Magnoliopsida</taxon>
        <taxon>eudicotyledons</taxon>
        <taxon>Gunneridae</taxon>
        <taxon>Pentapetalae</taxon>
        <taxon>rosids</taxon>
        <taxon>fabids</taxon>
        <taxon>Fagales</taxon>
        <taxon>Juglandaceae</taxon>
        <taxon>Carya</taxon>
    </lineage>
</organism>
<gene>
    <name evidence="2" type="ORF">CIPAW_03G124100</name>
</gene>